<evidence type="ECO:0000256" key="4">
    <source>
        <dbReference type="ARBA" id="ARBA00022741"/>
    </source>
</evidence>
<accession>A0A8H7PTU1</accession>
<dbReference type="GO" id="GO:0030003">
    <property type="term" value="P:intracellular monoatomic cation homeostasis"/>
    <property type="evidence" value="ECO:0007669"/>
    <property type="project" value="TreeGrafter"/>
</dbReference>
<organism evidence="12 13">
    <name type="scientific">Mortierella isabellina</name>
    <name type="common">Filamentous fungus</name>
    <name type="synonym">Umbelopsis isabellina</name>
    <dbReference type="NCBI Taxonomy" id="91625"/>
    <lineage>
        <taxon>Eukaryota</taxon>
        <taxon>Fungi</taxon>
        <taxon>Fungi incertae sedis</taxon>
        <taxon>Mucoromycota</taxon>
        <taxon>Mucoromycotina</taxon>
        <taxon>Umbelopsidomycetes</taxon>
        <taxon>Umbelopsidales</taxon>
        <taxon>Umbelopsidaceae</taxon>
        <taxon>Umbelopsis</taxon>
    </lineage>
</organism>
<keyword evidence="3" id="KW-0808">Transferase</keyword>
<keyword evidence="4 9" id="KW-0547">Nucleotide-binding</keyword>
<feature type="compositionally biased region" description="Polar residues" evidence="10">
    <location>
        <begin position="73"/>
        <end position="84"/>
    </location>
</feature>
<comment type="catalytic activity">
    <reaction evidence="8">
        <text>L-seryl-[protein] + ATP = O-phospho-L-seryl-[protein] + ADP + H(+)</text>
        <dbReference type="Rhea" id="RHEA:17989"/>
        <dbReference type="Rhea" id="RHEA-COMP:9863"/>
        <dbReference type="Rhea" id="RHEA-COMP:11604"/>
        <dbReference type="ChEBI" id="CHEBI:15378"/>
        <dbReference type="ChEBI" id="CHEBI:29999"/>
        <dbReference type="ChEBI" id="CHEBI:30616"/>
        <dbReference type="ChEBI" id="CHEBI:83421"/>
        <dbReference type="ChEBI" id="CHEBI:456216"/>
        <dbReference type="EC" id="2.7.11.1"/>
    </reaction>
</comment>
<keyword evidence="13" id="KW-1185">Reference proteome</keyword>
<dbReference type="PANTHER" id="PTHR24343">
    <property type="entry name" value="SERINE/THREONINE KINASE"/>
    <property type="match status" value="1"/>
</dbReference>
<feature type="region of interest" description="Disordered" evidence="10">
    <location>
        <begin position="156"/>
        <end position="186"/>
    </location>
</feature>
<feature type="compositionally biased region" description="Polar residues" evidence="10">
    <location>
        <begin position="104"/>
        <end position="114"/>
    </location>
</feature>
<dbReference type="GO" id="GO:0005524">
    <property type="term" value="F:ATP binding"/>
    <property type="evidence" value="ECO:0007669"/>
    <property type="project" value="UniProtKB-UniRule"/>
</dbReference>
<gene>
    <name evidence="12" type="ORF">INT43_004011</name>
</gene>
<dbReference type="Pfam" id="PF00069">
    <property type="entry name" value="Pkinase"/>
    <property type="match status" value="1"/>
</dbReference>
<evidence type="ECO:0000313" key="12">
    <source>
        <dbReference type="EMBL" id="KAG2180222.1"/>
    </source>
</evidence>
<evidence type="ECO:0000313" key="13">
    <source>
        <dbReference type="Proteomes" id="UP000654370"/>
    </source>
</evidence>
<keyword evidence="5" id="KW-0418">Kinase</keyword>
<dbReference type="GO" id="GO:0004674">
    <property type="term" value="F:protein serine/threonine kinase activity"/>
    <property type="evidence" value="ECO:0007669"/>
    <property type="project" value="UniProtKB-KW"/>
</dbReference>
<dbReference type="Proteomes" id="UP000654370">
    <property type="component" value="Unassembled WGS sequence"/>
</dbReference>
<protein>
    <recommendedName>
        <fullName evidence="1">non-specific serine/threonine protein kinase</fullName>
        <ecNumber evidence="1">2.7.11.1</ecNumber>
    </recommendedName>
</protein>
<evidence type="ECO:0000256" key="1">
    <source>
        <dbReference type="ARBA" id="ARBA00012513"/>
    </source>
</evidence>
<reference evidence="12" key="1">
    <citation type="submission" date="2020-12" db="EMBL/GenBank/DDBJ databases">
        <title>Metabolic potential, ecology and presence of endohyphal bacteria is reflected in genomic diversity of Mucoromycotina.</title>
        <authorList>
            <person name="Muszewska A."/>
            <person name="Okrasinska A."/>
            <person name="Steczkiewicz K."/>
            <person name="Drgas O."/>
            <person name="Orlowska M."/>
            <person name="Perlinska-Lenart U."/>
            <person name="Aleksandrzak-Piekarczyk T."/>
            <person name="Szatraj K."/>
            <person name="Zielenkiewicz U."/>
            <person name="Pilsyk S."/>
            <person name="Malc E."/>
            <person name="Mieczkowski P."/>
            <person name="Kruszewska J.S."/>
            <person name="Biernat P."/>
            <person name="Pawlowska J."/>
        </authorList>
    </citation>
    <scope>NUCLEOTIDE SEQUENCE</scope>
    <source>
        <strain evidence="12">WA0000067209</strain>
    </source>
</reference>
<dbReference type="CDD" id="cd13994">
    <property type="entry name" value="STKc_HAL4_like"/>
    <property type="match status" value="1"/>
</dbReference>
<dbReference type="PANTHER" id="PTHR24343:SF191">
    <property type="entry name" value="SERINE_THREONINE PROTEIN KINASE"/>
    <property type="match status" value="1"/>
</dbReference>
<dbReference type="PROSITE" id="PS00107">
    <property type="entry name" value="PROTEIN_KINASE_ATP"/>
    <property type="match status" value="1"/>
</dbReference>
<dbReference type="PROSITE" id="PS50011">
    <property type="entry name" value="PROTEIN_KINASE_DOM"/>
    <property type="match status" value="1"/>
</dbReference>
<sequence>RYSMGEENRSPKSSRWGLERKISTKEGGLLHSLFHPSRTQSTASSAIASVDEEAPQKPLQEQTELKLPVRPASPNQSATVSLQAPGSPGGASSRPNSPVSSASGNNIPSVNNPRFQVFEDGTHKHHLIMPSVSKLTSSLNGLTGLFHQGKGGHFKLPMWGDKKEHGADQLDQASDEEKKPNKNGDLSLTAKWGTCQEIIGKGAFGVVRIAHKVDPSVPGTGERLYAVKEFKKRNDETPKQYVKRLTSEFCISSTLHHNNIIQTLDLLPSSEASSTYCQVMDFCNGGDLFHLIFETNSGLEAAEANCFFKQLINGVEYLHRMGVSHRDLKPENLLLTSDGCLKISDFGSSECFRMAWEAAGSKKNGAIHGSTGICGSEPYIAPEQFGKGEFDPRLVDIWSCAVIYMAMRTGKHLWHVARPDDQHYERYLMFRSLVDEERDKARRMRSLHRTCTTDEERKAEAERTEKERNEGILKARETIRRKAKEGGYDVLEGLEFAAKKLIYRMLDPKPSKRLYAADILKNEWFESIWCCQSTDEQQTIKSLKPACAELPSMTSSPSLEQTSTG</sequence>
<dbReference type="PROSITE" id="PS00108">
    <property type="entry name" value="PROTEIN_KINASE_ST"/>
    <property type="match status" value="1"/>
</dbReference>
<evidence type="ECO:0000256" key="7">
    <source>
        <dbReference type="ARBA" id="ARBA00047899"/>
    </source>
</evidence>
<feature type="non-terminal residue" evidence="12">
    <location>
        <position position="565"/>
    </location>
</feature>
<dbReference type="AlphaFoldDB" id="A0A8H7PTU1"/>
<feature type="binding site" evidence="9">
    <location>
        <position position="228"/>
    </location>
    <ligand>
        <name>ATP</name>
        <dbReference type="ChEBI" id="CHEBI:30616"/>
    </ligand>
</feature>
<name>A0A8H7PTU1_MORIS</name>
<keyword evidence="6 9" id="KW-0067">ATP-binding</keyword>
<dbReference type="Gene3D" id="1.10.510.10">
    <property type="entry name" value="Transferase(Phosphotransferase) domain 1"/>
    <property type="match status" value="2"/>
</dbReference>
<feature type="domain" description="Protein kinase" evidence="11">
    <location>
        <begin position="193"/>
        <end position="525"/>
    </location>
</feature>
<evidence type="ECO:0000256" key="3">
    <source>
        <dbReference type="ARBA" id="ARBA00022679"/>
    </source>
</evidence>
<dbReference type="EMBL" id="JAEPQZ010000006">
    <property type="protein sequence ID" value="KAG2180222.1"/>
    <property type="molecule type" value="Genomic_DNA"/>
</dbReference>
<keyword evidence="2" id="KW-0723">Serine/threonine-protein kinase</keyword>
<dbReference type="EC" id="2.7.11.1" evidence="1"/>
<evidence type="ECO:0000259" key="11">
    <source>
        <dbReference type="PROSITE" id="PS50011"/>
    </source>
</evidence>
<evidence type="ECO:0000256" key="2">
    <source>
        <dbReference type="ARBA" id="ARBA00022527"/>
    </source>
</evidence>
<evidence type="ECO:0000256" key="5">
    <source>
        <dbReference type="ARBA" id="ARBA00022777"/>
    </source>
</evidence>
<dbReference type="InterPro" id="IPR017441">
    <property type="entry name" value="Protein_kinase_ATP_BS"/>
</dbReference>
<feature type="region of interest" description="Disordered" evidence="10">
    <location>
        <begin position="1"/>
        <end position="114"/>
    </location>
</feature>
<evidence type="ECO:0000256" key="9">
    <source>
        <dbReference type="PROSITE-ProRule" id="PRU10141"/>
    </source>
</evidence>
<dbReference type="OrthoDB" id="6513151at2759"/>
<proteinExistence type="predicted"/>
<comment type="caution">
    <text evidence="12">The sequence shown here is derived from an EMBL/GenBank/DDBJ whole genome shotgun (WGS) entry which is preliminary data.</text>
</comment>
<dbReference type="InterPro" id="IPR000719">
    <property type="entry name" value="Prot_kinase_dom"/>
</dbReference>
<feature type="compositionally biased region" description="Low complexity" evidence="10">
    <location>
        <begin position="91"/>
        <end position="103"/>
    </location>
</feature>
<evidence type="ECO:0000256" key="6">
    <source>
        <dbReference type="ARBA" id="ARBA00022840"/>
    </source>
</evidence>
<dbReference type="InterPro" id="IPR011009">
    <property type="entry name" value="Kinase-like_dom_sf"/>
</dbReference>
<feature type="compositionally biased region" description="Polar residues" evidence="10">
    <location>
        <begin position="37"/>
        <end position="47"/>
    </location>
</feature>
<dbReference type="SMART" id="SM00220">
    <property type="entry name" value="S_TKc"/>
    <property type="match status" value="1"/>
</dbReference>
<comment type="catalytic activity">
    <reaction evidence="7">
        <text>L-threonyl-[protein] + ATP = O-phospho-L-threonyl-[protein] + ADP + H(+)</text>
        <dbReference type="Rhea" id="RHEA:46608"/>
        <dbReference type="Rhea" id="RHEA-COMP:11060"/>
        <dbReference type="Rhea" id="RHEA-COMP:11605"/>
        <dbReference type="ChEBI" id="CHEBI:15378"/>
        <dbReference type="ChEBI" id="CHEBI:30013"/>
        <dbReference type="ChEBI" id="CHEBI:30616"/>
        <dbReference type="ChEBI" id="CHEBI:61977"/>
        <dbReference type="ChEBI" id="CHEBI:456216"/>
        <dbReference type="EC" id="2.7.11.1"/>
    </reaction>
</comment>
<dbReference type="GO" id="GO:0005829">
    <property type="term" value="C:cytosol"/>
    <property type="evidence" value="ECO:0007669"/>
    <property type="project" value="TreeGrafter"/>
</dbReference>
<dbReference type="InterPro" id="IPR008271">
    <property type="entry name" value="Ser/Thr_kinase_AS"/>
</dbReference>
<evidence type="ECO:0000256" key="10">
    <source>
        <dbReference type="SAM" id="MobiDB-lite"/>
    </source>
</evidence>
<evidence type="ECO:0000256" key="8">
    <source>
        <dbReference type="ARBA" id="ARBA00048679"/>
    </source>
</evidence>
<feature type="compositionally biased region" description="Basic and acidic residues" evidence="10">
    <location>
        <begin position="1"/>
        <end position="10"/>
    </location>
</feature>
<dbReference type="SUPFAM" id="SSF56112">
    <property type="entry name" value="Protein kinase-like (PK-like)"/>
    <property type="match status" value="1"/>
</dbReference>